<evidence type="ECO:0000313" key="4">
    <source>
        <dbReference type="Proteomes" id="UP000003805"/>
    </source>
</evidence>
<dbReference type="Pfam" id="PF00534">
    <property type="entry name" value="Glycos_transf_1"/>
    <property type="match status" value="1"/>
</dbReference>
<feature type="domain" description="Glycosyltransferase subfamily 4-like N-terminal" evidence="2">
    <location>
        <begin position="15"/>
        <end position="173"/>
    </location>
</feature>
<accession>D7N9N2</accession>
<dbReference type="Proteomes" id="UP000003805">
    <property type="component" value="Miscellaneous, Scaffold supercont1.1"/>
</dbReference>
<protein>
    <submittedName>
        <fullName evidence="3">Mannosyltransferase C</fullName>
    </submittedName>
</protein>
<organism evidence="3 4">
    <name type="scientific">Segatella oris C735</name>
    <dbReference type="NCBI Taxonomy" id="563008"/>
    <lineage>
        <taxon>Bacteria</taxon>
        <taxon>Pseudomonadati</taxon>
        <taxon>Bacteroidota</taxon>
        <taxon>Bacteroidia</taxon>
        <taxon>Bacteroidales</taxon>
        <taxon>Prevotellaceae</taxon>
        <taxon>Segatella</taxon>
    </lineage>
</organism>
<dbReference type="Pfam" id="PF13439">
    <property type="entry name" value="Glyco_transf_4"/>
    <property type="match status" value="1"/>
</dbReference>
<proteinExistence type="predicted"/>
<evidence type="ECO:0000259" key="1">
    <source>
        <dbReference type="Pfam" id="PF00534"/>
    </source>
</evidence>
<gene>
    <name evidence="3" type="ORF">HMPREF0665_00363</name>
</gene>
<dbReference type="RefSeq" id="WP_004376457.1">
    <property type="nucleotide sequence ID" value="NZ_GL349564.1"/>
</dbReference>
<keyword evidence="3" id="KW-0328">Glycosyltransferase</keyword>
<dbReference type="SUPFAM" id="SSF53756">
    <property type="entry name" value="UDP-Glycosyltransferase/glycogen phosphorylase"/>
    <property type="match status" value="1"/>
</dbReference>
<keyword evidence="3" id="KW-0808">Transferase</keyword>
<dbReference type="InterPro" id="IPR001296">
    <property type="entry name" value="Glyco_trans_1"/>
</dbReference>
<feature type="domain" description="Glycosyl transferase family 1" evidence="1">
    <location>
        <begin position="184"/>
        <end position="348"/>
    </location>
</feature>
<dbReference type="PANTHER" id="PTHR45947:SF3">
    <property type="entry name" value="SULFOQUINOVOSYL TRANSFERASE SQD2"/>
    <property type="match status" value="1"/>
</dbReference>
<dbReference type="eggNOG" id="COG0438">
    <property type="taxonomic scope" value="Bacteria"/>
</dbReference>
<evidence type="ECO:0000259" key="2">
    <source>
        <dbReference type="Pfam" id="PF13439"/>
    </source>
</evidence>
<dbReference type="Gene3D" id="3.40.50.2000">
    <property type="entry name" value="Glycogen Phosphorylase B"/>
    <property type="match status" value="2"/>
</dbReference>
<dbReference type="AlphaFoldDB" id="D7N9N2"/>
<dbReference type="InterPro" id="IPR028098">
    <property type="entry name" value="Glyco_trans_4-like_N"/>
</dbReference>
<dbReference type="InterPro" id="IPR050194">
    <property type="entry name" value="Glycosyltransferase_grp1"/>
</dbReference>
<evidence type="ECO:0000313" key="3">
    <source>
        <dbReference type="EMBL" id="EFI49639.1"/>
    </source>
</evidence>
<dbReference type="PANTHER" id="PTHR45947">
    <property type="entry name" value="SULFOQUINOVOSYL TRANSFERASE SQD2"/>
    <property type="match status" value="1"/>
</dbReference>
<name>D7N9N2_9BACT</name>
<dbReference type="GO" id="GO:0016757">
    <property type="term" value="F:glycosyltransferase activity"/>
    <property type="evidence" value="ECO:0007669"/>
    <property type="project" value="UniProtKB-KW"/>
</dbReference>
<dbReference type="EMBL" id="GL349564">
    <property type="protein sequence ID" value="EFI49639.1"/>
    <property type="molecule type" value="Genomic_DNA"/>
</dbReference>
<dbReference type="HOGENOM" id="CLU_009583_2_1_10"/>
<sequence length="371" mass="42549">MRILHISKYYYPYLGGVENICKYLVDNMPGYQMAVLCFNERRKDQIDEVDDIKVYRVGTWINVARQALSPTYFTMLRRVLRDFKPDIIHFHWANPYPAAVLLTMIPKQVKLVIHWHMDIIKQKKIYPFIKPIEKKLLKRANLILVTSPNYRDGSLPLQPFKEKIAIVPNAINEQNFALQSPGDDEKIAQIKQKYSGKPIIFFIGRHIQYKGLPHLLKAEQYIKSDCEIVVAGKGPLTDMLKQQTSSERVHFIGKISDEELRCYLYASSVFAFPSVTKNEAFGVALAEAMYCHLPSVTFTIPGSGVNWVNVNGQTGIEVANGNDEEFAMAIDTLLTDKVLYNKFSIAAFERVRNNFLIRNMVDACEKAYQLL</sequence>
<reference evidence="3" key="1">
    <citation type="submission" date="2010-02" db="EMBL/GenBank/DDBJ databases">
        <title>The Genome Sequence of Prevotella oris strain C735.</title>
        <authorList>
            <consortium name="The Broad Institute Genome Sequencing Platform"/>
            <person name="Ward D."/>
            <person name="Feldgarden M."/>
            <person name="Earl A."/>
            <person name="Young S.K."/>
            <person name="Zeng Q."/>
            <person name="Koehrsen M."/>
            <person name="Alvarado L."/>
            <person name="Berlin A."/>
            <person name="Bochicchio J."/>
            <person name="Borenstein D."/>
            <person name="Chapman S.B."/>
            <person name="Chen Z."/>
            <person name="Engels R."/>
            <person name="Freedman E."/>
            <person name="Gellesch M."/>
            <person name="Goldberg J."/>
            <person name="Griggs A."/>
            <person name="Gujja S."/>
            <person name="Heilman E."/>
            <person name="Heiman D."/>
            <person name="Hepburn T."/>
            <person name="Howarth C."/>
            <person name="Jen D."/>
            <person name="Larson L."/>
            <person name="Mehta T."/>
            <person name="Park D."/>
            <person name="Pearson M."/>
            <person name="Roberts A."/>
            <person name="Saif S."/>
            <person name="Shea T."/>
            <person name="Shenoy N."/>
            <person name="Sisk P."/>
            <person name="Stolte C."/>
            <person name="Sykes S."/>
            <person name="Thomson T."/>
            <person name="Walk T."/>
            <person name="White J."/>
            <person name="Yandava C."/>
            <person name="Sibley C.D."/>
            <person name="Field T.R."/>
            <person name="Grinwis M."/>
            <person name="Eshaghurshan C.S."/>
            <person name="Surette M.G."/>
            <person name="Haas B."/>
            <person name="Nusbaum C."/>
            <person name="Birren B."/>
        </authorList>
    </citation>
    <scope>NUCLEOTIDE SEQUENCE [LARGE SCALE GENOMIC DNA]</scope>
    <source>
        <strain evidence="3">C735</strain>
    </source>
</reference>
<keyword evidence="4" id="KW-1185">Reference proteome</keyword>